<gene>
    <name evidence="1" type="ORF">SAMN05216605_117141</name>
</gene>
<proteinExistence type="predicted"/>
<evidence type="ECO:0000313" key="1">
    <source>
        <dbReference type="EMBL" id="SDI81847.1"/>
    </source>
</evidence>
<dbReference type="EMBL" id="FNCO01000017">
    <property type="protein sequence ID" value="SDI81847.1"/>
    <property type="molecule type" value="Genomic_DNA"/>
</dbReference>
<organism evidence="1 2">
    <name type="scientific">Pseudomonas abietaniphila</name>
    <dbReference type="NCBI Taxonomy" id="89065"/>
    <lineage>
        <taxon>Bacteria</taxon>
        <taxon>Pseudomonadati</taxon>
        <taxon>Pseudomonadota</taxon>
        <taxon>Gammaproteobacteria</taxon>
        <taxon>Pseudomonadales</taxon>
        <taxon>Pseudomonadaceae</taxon>
        <taxon>Pseudomonas</taxon>
    </lineage>
</organism>
<sequence length="29" mass="3398">MPAMALCQLHRGWLTNSYRGQARSYGSRW</sequence>
<evidence type="ECO:0000313" key="2">
    <source>
        <dbReference type="Proteomes" id="UP000182894"/>
    </source>
</evidence>
<accession>A0A1G8NP09</accession>
<reference evidence="2" key="1">
    <citation type="submission" date="2016-10" db="EMBL/GenBank/DDBJ databases">
        <authorList>
            <person name="Varghese N."/>
            <person name="Submissions S."/>
        </authorList>
    </citation>
    <scope>NUCLEOTIDE SEQUENCE [LARGE SCALE GENOMIC DNA]</scope>
    <source>
        <strain evidence="2">ATCC 700689</strain>
    </source>
</reference>
<protein>
    <submittedName>
        <fullName evidence="1">Uncharacterized protein</fullName>
    </submittedName>
</protein>
<dbReference type="AlphaFoldDB" id="A0A1G8NP09"/>
<name>A0A1G8NP09_9PSED</name>
<keyword evidence="2" id="KW-1185">Reference proteome</keyword>
<dbReference type="Proteomes" id="UP000182894">
    <property type="component" value="Unassembled WGS sequence"/>
</dbReference>